<name>K3Y3V7_SETIT</name>
<proteinExistence type="predicted"/>
<organism evidence="1 2">
    <name type="scientific">Setaria italica</name>
    <name type="common">Foxtail millet</name>
    <name type="synonym">Panicum italicum</name>
    <dbReference type="NCBI Taxonomy" id="4555"/>
    <lineage>
        <taxon>Eukaryota</taxon>
        <taxon>Viridiplantae</taxon>
        <taxon>Streptophyta</taxon>
        <taxon>Embryophyta</taxon>
        <taxon>Tracheophyta</taxon>
        <taxon>Spermatophyta</taxon>
        <taxon>Magnoliopsida</taxon>
        <taxon>Liliopsida</taxon>
        <taxon>Poales</taxon>
        <taxon>Poaceae</taxon>
        <taxon>PACMAD clade</taxon>
        <taxon>Panicoideae</taxon>
        <taxon>Panicodae</taxon>
        <taxon>Paniceae</taxon>
        <taxon>Cenchrinae</taxon>
        <taxon>Setaria</taxon>
    </lineage>
</organism>
<accession>K3Y3V7</accession>
<keyword evidence="2" id="KW-1185">Reference proteome</keyword>
<dbReference type="HOGENOM" id="CLU_3090881_0_0_1"/>
<reference evidence="1" key="2">
    <citation type="submission" date="2018-08" db="UniProtKB">
        <authorList>
            <consortium name="EnsemblPlants"/>
        </authorList>
    </citation>
    <scope>IDENTIFICATION</scope>
    <source>
        <strain evidence="1">Yugu1</strain>
    </source>
</reference>
<reference evidence="2" key="1">
    <citation type="journal article" date="2012" name="Nat. Biotechnol.">
        <title>Reference genome sequence of the model plant Setaria.</title>
        <authorList>
            <person name="Bennetzen J.L."/>
            <person name="Schmutz J."/>
            <person name="Wang H."/>
            <person name="Percifield R."/>
            <person name="Hawkins J."/>
            <person name="Pontaroli A.C."/>
            <person name="Estep M."/>
            <person name="Feng L."/>
            <person name="Vaughn J.N."/>
            <person name="Grimwood J."/>
            <person name="Jenkins J."/>
            <person name="Barry K."/>
            <person name="Lindquist E."/>
            <person name="Hellsten U."/>
            <person name="Deshpande S."/>
            <person name="Wang X."/>
            <person name="Wu X."/>
            <person name="Mitros T."/>
            <person name="Triplett J."/>
            <person name="Yang X."/>
            <person name="Ye C.Y."/>
            <person name="Mauro-Herrera M."/>
            <person name="Wang L."/>
            <person name="Li P."/>
            <person name="Sharma M."/>
            <person name="Sharma R."/>
            <person name="Ronald P.C."/>
            <person name="Panaud O."/>
            <person name="Kellogg E.A."/>
            <person name="Brutnell T.P."/>
            <person name="Doust A.N."/>
            <person name="Tuskan G.A."/>
            <person name="Rokhsar D."/>
            <person name="Devos K.M."/>
        </authorList>
    </citation>
    <scope>NUCLEOTIDE SEQUENCE [LARGE SCALE GENOMIC DNA]</scope>
    <source>
        <strain evidence="2">cv. Yugu1</strain>
    </source>
</reference>
<sequence>MGRDAHGLHLHPRRQAPMNCYLVSARLQFLNVSFVGSLAWRLLAFSAVRVYD</sequence>
<protein>
    <submittedName>
        <fullName evidence="1">Uncharacterized protein</fullName>
    </submittedName>
</protein>
<dbReference type="Proteomes" id="UP000004995">
    <property type="component" value="Unassembled WGS sequence"/>
</dbReference>
<evidence type="ECO:0000313" key="1">
    <source>
        <dbReference type="EnsemblPlants" id="KQL11326"/>
    </source>
</evidence>
<evidence type="ECO:0000313" key="2">
    <source>
        <dbReference type="Proteomes" id="UP000004995"/>
    </source>
</evidence>
<dbReference type="InParanoid" id="K3Y3V7"/>
<dbReference type="Gramene" id="KQL11326">
    <property type="protein sequence ID" value="KQL11326"/>
    <property type="gene ID" value="SETIT_008895mg"/>
</dbReference>
<dbReference type="AlphaFoldDB" id="K3Y3V7"/>
<dbReference type="EnsemblPlants" id="KQL11326">
    <property type="protein sequence ID" value="KQL11326"/>
    <property type="gene ID" value="SETIT_008895mg"/>
</dbReference>
<dbReference type="EMBL" id="AGNK02002597">
    <property type="status" value="NOT_ANNOTATED_CDS"/>
    <property type="molecule type" value="Genomic_DNA"/>
</dbReference>